<sequence>MKFINRIFAAGYIAIIVLFFCCALALIVFAILELWHGIGAGADVPLRARFNSVVECVGLLTIAVAALELGQMILEEEVLRTAQMSAPTRVRRFLSRFMVVIIVSLSIECLVAVFQFIHDDPMHLPQASSIGVAAAVLLAAWGVFVKLNKSVEEIEPEAMKEAKSEDKKVST</sequence>
<feature type="transmembrane region" description="Helical" evidence="1">
    <location>
        <begin position="123"/>
        <end position="144"/>
    </location>
</feature>
<evidence type="ECO:0008006" key="4">
    <source>
        <dbReference type="Google" id="ProtNLM"/>
    </source>
</evidence>
<accession>A0A418WWQ3</accession>
<dbReference type="Proteomes" id="UP000285190">
    <property type="component" value="Unassembled WGS sequence"/>
</dbReference>
<keyword evidence="1" id="KW-0812">Transmembrane</keyword>
<proteinExistence type="predicted"/>
<feature type="transmembrane region" description="Helical" evidence="1">
    <location>
        <begin position="52"/>
        <end position="74"/>
    </location>
</feature>
<feature type="transmembrane region" description="Helical" evidence="1">
    <location>
        <begin position="7"/>
        <end position="32"/>
    </location>
</feature>
<feature type="transmembrane region" description="Helical" evidence="1">
    <location>
        <begin position="94"/>
        <end position="117"/>
    </location>
</feature>
<evidence type="ECO:0000313" key="2">
    <source>
        <dbReference type="EMBL" id="RJF97019.1"/>
    </source>
</evidence>
<name>A0A418WWQ3_9BURK</name>
<comment type="caution">
    <text evidence="2">The sequence shown here is derived from an EMBL/GenBank/DDBJ whole genome shotgun (WGS) entry which is preliminary data.</text>
</comment>
<evidence type="ECO:0000256" key="1">
    <source>
        <dbReference type="SAM" id="Phobius"/>
    </source>
</evidence>
<evidence type="ECO:0000313" key="3">
    <source>
        <dbReference type="Proteomes" id="UP000285190"/>
    </source>
</evidence>
<dbReference type="AlphaFoldDB" id="A0A418WWQ3"/>
<dbReference type="EMBL" id="QYUN01000003">
    <property type="protein sequence ID" value="RJF97019.1"/>
    <property type="molecule type" value="Genomic_DNA"/>
</dbReference>
<keyword evidence="3" id="KW-1185">Reference proteome</keyword>
<keyword evidence="1" id="KW-1133">Transmembrane helix</keyword>
<reference evidence="2 3" key="1">
    <citation type="submission" date="2018-09" db="EMBL/GenBank/DDBJ databases">
        <authorList>
            <person name="Zhu H."/>
        </authorList>
    </citation>
    <scope>NUCLEOTIDE SEQUENCE [LARGE SCALE GENOMIC DNA]</scope>
    <source>
        <strain evidence="2 3">K2R10-39</strain>
    </source>
</reference>
<gene>
    <name evidence="2" type="ORF">D3870_19515</name>
</gene>
<keyword evidence="1" id="KW-0472">Membrane</keyword>
<organism evidence="2 3">
    <name type="scientific">Noviherbaspirillum cavernae</name>
    <dbReference type="NCBI Taxonomy" id="2320862"/>
    <lineage>
        <taxon>Bacteria</taxon>
        <taxon>Pseudomonadati</taxon>
        <taxon>Pseudomonadota</taxon>
        <taxon>Betaproteobacteria</taxon>
        <taxon>Burkholderiales</taxon>
        <taxon>Oxalobacteraceae</taxon>
        <taxon>Noviherbaspirillum</taxon>
    </lineage>
</organism>
<dbReference type="OrthoDB" id="5985722at2"/>
<protein>
    <recommendedName>
        <fullName evidence="4">DUF2975 domain-containing protein</fullName>
    </recommendedName>
</protein>